<name>A0A844P7U3_ALIFS</name>
<dbReference type="AlphaFoldDB" id="A0A844P7U3"/>
<feature type="transmembrane region" description="Helical" evidence="1">
    <location>
        <begin position="20"/>
        <end position="45"/>
    </location>
</feature>
<protein>
    <submittedName>
        <fullName evidence="2">Uncharacterized protein</fullName>
    </submittedName>
</protein>
<reference evidence="2 3" key="1">
    <citation type="submission" date="2019-11" db="EMBL/GenBank/DDBJ databases">
        <title>Using colonization assays and comparative genomics to discover symbiosis behaviors and factors in Vibrio fischeri.</title>
        <authorList>
            <person name="Bongrand C."/>
            <person name="Moriano-Gutierrez S."/>
            <person name="Arevalo P."/>
            <person name="Mcfall-Ngai M."/>
            <person name="Visick K."/>
            <person name="Polz M.F."/>
            <person name="Ruby E.G."/>
        </authorList>
    </citation>
    <scope>NUCLEOTIDE SEQUENCE [LARGE SCALE GENOMIC DNA]</scope>
    <source>
        <strain evidence="3">emors.4.1</strain>
    </source>
</reference>
<evidence type="ECO:0000313" key="3">
    <source>
        <dbReference type="Proteomes" id="UP000448038"/>
    </source>
</evidence>
<dbReference type="RefSeq" id="WP_155656748.1">
    <property type="nucleotide sequence ID" value="NZ_WOBN01000058.1"/>
</dbReference>
<sequence>MTLFEFTITTENLIIFLLNFSLFIALSVLFGYLIILGLFKIFVFFSTDYTIRQPKINIAHLFDKEMNTKGFTVKCDGKYLSEITHDGLLFNHVLLCSFNFPFGLTLKEAGDIVNYLNSNNSSAEIVFLRKYFSEVFNHA</sequence>
<dbReference type="EMBL" id="WOBN01000058">
    <property type="protein sequence ID" value="MUK51434.1"/>
    <property type="molecule type" value="Genomic_DNA"/>
</dbReference>
<evidence type="ECO:0000256" key="1">
    <source>
        <dbReference type="SAM" id="Phobius"/>
    </source>
</evidence>
<keyword evidence="1" id="KW-0812">Transmembrane</keyword>
<accession>A0A844P7U3</accession>
<proteinExistence type="predicted"/>
<keyword evidence="1" id="KW-1133">Transmembrane helix</keyword>
<comment type="caution">
    <text evidence="2">The sequence shown here is derived from an EMBL/GenBank/DDBJ whole genome shotgun (WGS) entry which is preliminary data.</text>
</comment>
<dbReference type="Proteomes" id="UP000448038">
    <property type="component" value="Unassembled WGS sequence"/>
</dbReference>
<keyword evidence="1" id="KW-0472">Membrane</keyword>
<evidence type="ECO:0000313" key="2">
    <source>
        <dbReference type="EMBL" id="MUK51434.1"/>
    </source>
</evidence>
<organism evidence="2 3">
    <name type="scientific">Aliivibrio fischeri</name>
    <name type="common">Vibrio fischeri</name>
    <dbReference type="NCBI Taxonomy" id="668"/>
    <lineage>
        <taxon>Bacteria</taxon>
        <taxon>Pseudomonadati</taxon>
        <taxon>Pseudomonadota</taxon>
        <taxon>Gammaproteobacteria</taxon>
        <taxon>Vibrionales</taxon>
        <taxon>Vibrionaceae</taxon>
        <taxon>Aliivibrio</taxon>
    </lineage>
</organism>
<gene>
    <name evidence="2" type="ORF">GNP88_20300</name>
</gene>